<gene>
    <name evidence="1" type="ORF">MKW98_011080</name>
</gene>
<dbReference type="AlphaFoldDB" id="A0AAD4XXN7"/>
<dbReference type="PANTHER" id="PTHR47835">
    <property type="entry name" value="HFM1, ATP DEPENDENT DNA HELICASE HOMOLOG"/>
    <property type="match status" value="1"/>
</dbReference>
<sequence length="115" mass="13634">MYSFRCWLSQWWTMPKGLQPYGRPFSGRRSSSYMHYKHSFPWYQLTSTHCCGYVNITFMCGRAGRPSFDDIGTVITMTRKDTVHLYENLLIGCETVESRRVHGLAWWFDVLYDVL</sequence>
<keyword evidence="2" id="KW-1185">Reference proteome</keyword>
<dbReference type="GO" id="GO:0016787">
    <property type="term" value="F:hydrolase activity"/>
    <property type="evidence" value="ECO:0007669"/>
    <property type="project" value="UniProtKB-KW"/>
</dbReference>
<accession>A0AAD4XXN7</accession>
<evidence type="ECO:0000313" key="2">
    <source>
        <dbReference type="Proteomes" id="UP001202328"/>
    </source>
</evidence>
<dbReference type="InterPro" id="IPR027417">
    <property type="entry name" value="P-loop_NTPase"/>
</dbReference>
<protein>
    <submittedName>
        <fullName evidence="1">Uncharacterized protein</fullName>
    </submittedName>
</protein>
<comment type="caution">
    <text evidence="1">The sequence shown here is derived from an EMBL/GenBank/DDBJ whole genome shotgun (WGS) entry which is preliminary data.</text>
</comment>
<name>A0AAD4XXN7_9MAGN</name>
<evidence type="ECO:0000313" key="1">
    <source>
        <dbReference type="EMBL" id="KAI3958392.1"/>
    </source>
</evidence>
<dbReference type="EMBL" id="JAJJMB010001160">
    <property type="protein sequence ID" value="KAI3958392.1"/>
    <property type="molecule type" value="Genomic_DNA"/>
</dbReference>
<dbReference type="GO" id="GO:0043138">
    <property type="term" value="F:3'-5' DNA helicase activity"/>
    <property type="evidence" value="ECO:0007669"/>
    <property type="project" value="UniProtKB-EC"/>
</dbReference>
<organism evidence="1 2">
    <name type="scientific">Papaver atlanticum</name>
    <dbReference type="NCBI Taxonomy" id="357466"/>
    <lineage>
        <taxon>Eukaryota</taxon>
        <taxon>Viridiplantae</taxon>
        <taxon>Streptophyta</taxon>
        <taxon>Embryophyta</taxon>
        <taxon>Tracheophyta</taxon>
        <taxon>Spermatophyta</taxon>
        <taxon>Magnoliopsida</taxon>
        <taxon>Ranunculales</taxon>
        <taxon>Papaveraceae</taxon>
        <taxon>Papaveroideae</taxon>
        <taxon>Papaver</taxon>
    </lineage>
</organism>
<reference evidence="1" key="1">
    <citation type="submission" date="2022-04" db="EMBL/GenBank/DDBJ databases">
        <title>A functionally conserved STORR gene fusion in Papaver species that diverged 16.8 million years ago.</title>
        <authorList>
            <person name="Catania T."/>
        </authorList>
    </citation>
    <scope>NUCLEOTIDE SEQUENCE</scope>
    <source>
        <strain evidence="1">S-188037</strain>
    </source>
</reference>
<proteinExistence type="predicted"/>
<dbReference type="Proteomes" id="UP001202328">
    <property type="component" value="Unassembled WGS sequence"/>
</dbReference>
<dbReference type="Gene3D" id="3.40.50.300">
    <property type="entry name" value="P-loop containing nucleotide triphosphate hydrolases"/>
    <property type="match status" value="1"/>
</dbReference>
<dbReference type="PANTHER" id="PTHR47835:SF3">
    <property type="entry name" value="HELICASE FOR MEIOSIS 1"/>
    <property type="match status" value="1"/>
</dbReference>
<dbReference type="InterPro" id="IPR052247">
    <property type="entry name" value="Meiotic_Crossover_Helicase"/>
</dbReference>